<name>A0AAD5UEY0_9FUNG</name>
<dbReference type="AlphaFoldDB" id="A0AAD5UEY0"/>
<sequence>MIQTEKDIAAPIDSVWQHLLNAEEWTQWNKRQSFQVNALEQGEGIIFINQQEWKKEPIEIEKAEEYTLQWTGYSFIWNYREIYKLQAINTSITRLTHEREYYGYLATILSWFGYLLIDEKQVKEEMQEVNHDFKLYCEANKN</sequence>
<evidence type="ECO:0000313" key="1">
    <source>
        <dbReference type="EMBL" id="KAJ3256250.1"/>
    </source>
</evidence>
<dbReference type="Gene3D" id="3.30.530.20">
    <property type="match status" value="1"/>
</dbReference>
<organism evidence="1 2">
    <name type="scientific">Boothiomyces macroporosus</name>
    <dbReference type="NCBI Taxonomy" id="261099"/>
    <lineage>
        <taxon>Eukaryota</taxon>
        <taxon>Fungi</taxon>
        <taxon>Fungi incertae sedis</taxon>
        <taxon>Chytridiomycota</taxon>
        <taxon>Chytridiomycota incertae sedis</taxon>
        <taxon>Chytridiomycetes</taxon>
        <taxon>Rhizophydiales</taxon>
        <taxon>Terramycetaceae</taxon>
        <taxon>Boothiomyces</taxon>
    </lineage>
</organism>
<gene>
    <name evidence="1" type="ORF">HK103_005613</name>
</gene>
<dbReference type="SUPFAM" id="SSF55961">
    <property type="entry name" value="Bet v1-like"/>
    <property type="match status" value="1"/>
</dbReference>
<keyword evidence="2" id="KW-1185">Reference proteome</keyword>
<reference evidence="1" key="1">
    <citation type="submission" date="2020-05" db="EMBL/GenBank/DDBJ databases">
        <title>Phylogenomic resolution of chytrid fungi.</title>
        <authorList>
            <person name="Stajich J.E."/>
            <person name="Amses K."/>
            <person name="Simmons R."/>
            <person name="Seto K."/>
            <person name="Myers J."/>
            <person name="Bonds A."/>
            <person name="Quandt C.A."/>
            <person name="Barry K."/>
            <person name="Liu P."/>
            <person name="Grigoriev I."/>
            <person name="Longcore J.E."/>
            <person name="James T.Y."/>
        </authorList>
    </citation>
    <scope>NUCLEOTIDE SEQUENCE</scope>
    <source>
        <strain evidence="1">PLAUS21</strain>
    </source>
</reference>
<proteinExistence type="predicted"/>
<accession>A0AAD5UEY0</accession>
<protein>
    <recommendedName>
        <fullName evidence="3">SRPBCC domain-containing protein</fullName>
    </recommendedName>
</protein>
<evidence type="ECO:0000313" key="2">
    <source>
        <dbReference type="Proteomes" id="UP001210925"/>
    </source>
</evidence>
<dbReference type="Pfam" id="PF10604">
    <property type="entry name" value="Polyketide_cyc2"/>
    <property type="match status" value="1"/>
</dbReference>
<dbReference type="EMBL" id="JADGKB010000053">
    <property type="protein sequence ID" value="KAJ3256250.1"/>
    <property type="molecule type" value="Genomic_DNA"/>
</dbReference>
<dbReference type="InterPro" id="IPR023393">
    <property type="entry name" value="START-like_dom_sf"/>
</dbReference>
<dbReference type="InterPro" id="IPR019587">
    <property type="entry name" value="Polyketide_cyclase/dehydratase"/>
</dbReference>
<comment type="caution">
    <text evidence="1">The sequence shown here is derived from an EMBL/GenBank/DDBJ whole genome shotgun (WGS) entry which is preliminary data.</text>
</comment>
<dbReference type="Proteomes" id="UP001210925">
    <property type="component" value="Unassembled WGS sequence"/>
</dbReference>
<evidence type="ECO:0008006" key="3">
    <source>
        <dbReference type="Google" id="ProtNLM"/>
    </source>
</evidence>